<dbReference type="AlphaFoldDB" id="C9LHM6"/>
<dbReference type="HOGENOM" id="CLU_078159_1_0_10"/>
<dbReference type="RefSeq" id="WP_006255469.1">
    <property type="nucleotide sequence ID" value="NZ_GG700643.1"/>
</dbReference>
<evidence type="ECO:0000259" key="2">
    <source>
        <dbReference type="Pfam" id="PF18291"/>
    </source>
</evidence>
<accession>C9LHM6</accession>
<name>C9LHM6_9BACT</name>
<keyword evidence="4" id="KW-1185">Reference proteome</keyword>
<feature type="domain" description="HU" evidence="2">
    <location>
        <begin position="1"/>
        <end position="124"/>
    </location>
</feature>
<organism evidence="3 4">
    <name type="scientific">Alloprevotella tannerae ATCC 51259</name>
    <dbReference type="NCBI Taxonomy" id="626522"/>
    <lineage>
        <taxon>Bacteria</taxon>
        <taxon>Pseudomonadati</taxon>
        <taxon>Bacteroidota</taxon>
        <taxon>Bacteroidia</taxon>
        <taxon>Bacteroidales</taxon>
        <taxon>Prevotellaceae</taxon>
        <taxon>Alloprevotella</taxon>
    </lineage>
</organism>
<dbReference type="Proteomes" id="UP000003460">
    <property type="component" value="Unassembled WGS sequence"/>
</dbReference>
<comment type="caution">
    <text evidence="3">The sequence shown here is derived from an EMBL/GenBank/DDBJ whole genome shotgun (WGS) entry which is preliminary data.</text>
</comment>
<dbReference type="Pfam" id="PF18291">
    <property type="entry name" value="HU-HIG"/>
    <property type="match status" value="1"/>
</dbReference>
<dbReference type="InterPro" id="IPR010992">
    <property type="entry name" value="IHF-like_DNA-bd_dom_sf"/>
</dbReference>
<dbReference type="OrthoDB" id="1070719at2"/>
<keyword evidence="1 3" id="KW-0238">DNA-binding</keyword>
<dbReference type="GeneID" id="84576531"/>
<sequence length="207" mass="23319">MTVFYKLQKTTGGLPINSKMKVMPVRQITVDFESLAQKISVGTTFSSADLIGALDALKEAMIAELKEGGRVHLPGLGYFSLSIKGEVYQDAKTQRYRLRSPRIRKIKFLPERTLMKRLADTHFANVGSTSSTSKPLNEMEIDNALRLLFAQQQVLTVGQLQDYLHLRHTFAYRLVKNLEMKGKIRNIGSAHRKVFVPGEVLNVPSEQ</sequence>
<protein>
    <submittedName>
        <fullName evidence="3">DNA-binding protein</fullName>
    </submittedName>
</protein>
<gene>
    <name evidence="3" type="ORF">GCWU000325_01692</name>
</gene>
<dbReference type="GO" id="GO:0003677">
    <property type="term" value="F:DNA binding"/>
    <property type="evidence" value="ECO:0007669"/>
    <property type="project" value="UniProtKB-KW"/>
</dbReference>
<proteinExistence type="predicted"/>
<dbReference type="SUPFAM" id="SSF47729">
    <property type="entry name" value="IHF-like DNA-binding proteins"/>
    <property type="match status" value="1"/>
</dbReference>
<evidence type="ECO:0000313" key="4">
    <source>
        <dbReference type="Proteomes" id="UP000003460"/>
    </source>
</evidence>
<dbReference type="EMBL" id="ACIJ02000021">
    <property type="protein sequence ID" value="EEX71380.1"/>
    <property type="molecule type" value="Genomic_DNA"/>
</dbReference>
<dbReference type="InterPro" id="IPR041607">
    <property type="entry name" value="HU-HIG"/>
</dbReference>
<dbReference type="Gene3D" id="4.10.520.10">
    <property type="entry name" value="IHF-like DNA-binding proteins"/>
    <property type="match status" value="1"/>
</dbReference>
<evidence type="ECO:0000313" key="3">
    <source>
        <dbReference type="EMBL" id="EEX71380.1"/>
    </source>
</evidence>
<evidence type="ECO:0000256" key="1">
    <source>
        <dbReference type="ARBA" id="ARBA00023125"/>
    </source>
</evidence>
<reference evidence="3" key="1">
    <citation type="submission" date="2009-09" db="EMBL/GenBank/DDBJ databases">
        <authorList>
            <person name="Weinstock G."/>
            <person name="Sodergren E."/>
            <person name="Clifton S."/>
            <person name="Fulton L."/>
            <person name="Fulton B."/>
            <person name="Courtney L."/>
            <person name="Fronick C."/>
            <person name="Harrison M."/>
            <person name="Strong C."/>
            <person name="Farmer C."/>
            <person name="Delahaunty K."/>
            <person name="Markovic C."/>
            <person name="Hall O."/>
            <person name="Minx P."/>
            <person name="Tomlinson C."/>
            <person name="Mitreva M."/>
            <person name="Nelson J."/>
            <person name="Hou S."/>
            <person name="Wollam A."/>
            <person name="Pepin K.H."/>
            <person name="Johnson M."/>
            <person name="Bhonagiri V."/>
            <person name="Nash W.E."/>
            <person name="Warren W."/>
            <person name="Chinwalla A."/>
            <person name="Mardis E.R."/>
            <person name="Wilson R.K."/>
        </authorList>
    </citation>
    <scope>NUCLEOTIDE SEQUENCE [LARGE SCALE GENOMIC DNA]</scope>
    <source>
        <strain evidence="3">ATCC 51259</strain>
    </source>
</reference>
<dbReference type="eggNOG" id="COG0776">
    <property type="taxonomic scope" value="Bacteria"/>
</dbReference>